<proteinExistence type="predicted"/>
<dbReference type="InterPro" id="IPR036097">
    <property type="entry name" value="HisK_dim/P_sf"/>
</dbReference>
<feature type="coiled-coil region" evidence="7">
    <location>
        <begin position="112"/>
        <end position="160"/>
    </location>
</feature>
<organism evidence="9 10">
    <name type="scientific">Marinifilum caeruleilacunae</name>
    <dbReference type="NCBI Taxonomy" id="2499076"/>
    <lineage>
        <taxon>Bacteria</taxon>
        <taxon>Pseudomonadati</taxon>
        <taxon>Bacteroidota</taxon>
        <taxon>Bacteroidia</taxon>
        <taxon>Marinilabiliales</taxon>
        <taxon>Marinifilaceae</taxon>
    </lineage>
</organism>
<feature type="domain" description="Histidine kinase" evidence="8">
    <location>
        <begin position="167"/>
        <end position="385"/>
    </location>
</feature>
<keyword evidence="3" id="KW-0597">Phosphoprotein</keyword>
<name>A0ABX1WUK4_9BACT</name>
<dbReference type="InterPro" id="IPR003594">
    <property type="entry name" value="HATPase_dom"/>
</dbReference>
<dbReference type="PROSITE" id="PS50109">
    <property type="entry name" value="HIS_KIN"/>
    <property type="match status" value="1"/>
</dbReference>
<dbReference type="InterPro" id="IPR005467">
    <property type="entry name" value="His_kinase_dom"/>
</dbReference>
<dbReference type="SMART" id="SM00388">
    <property type="entry name" value="HisKA"/>
    <property type="match status" value="1"/>
</dbReference>
<dbReference type="SUPFAM" id="SSF55874">
    <property type="entry name" value="ATPase domain of HSP90 chaperone/DNA topoisomerase II/histidine kinase"/>
    <property type="match status" value="1"/>
</dbReference>
<evidence type="ECO:0000256" key="3">
    <source>
        <dbReference type="ARBA" id="ARBA00022553"/>
    </source>
</evidence>
<dbReference type="PANTHER" id="PTHR43711">
    <property type="entry name" value="TWO-COMPONENT HISTIDINE KINASE"/>
    <property type="match status" value="1"/>
</dbReference>
<dbReference type="EC" id="2.7.13.3" evidence="2"/>
<evidence type="ECO:0000256" key="5">
    <source>
        <dbReference type="ARBA" id="ARBA00022777"/>
    </source>
</evidence>
<comment type="catalytic activity">
    <reaction evidence="1">
        <text>ATP + protein L-histidine = ADP + protein N-phospho-L-histidine.</text>
        <dbReference type="EC" id="2.7.13.3"/>
    </reaction>
</comment>
<dbReference type="EMBL" id="RZNH01000010">
    <property type="protein sequence ID" value="NOU59788.1"/>
    <property type="molecule type" value="Genomic_DNA"/>
</dbReference>
<evidence type="ECO:0000256" key="6">
    <source>
        <dbReference type="ARBA" id="ARBA00023012"/>
    </source>
</evidence>
<dbReference type="SMART" id="SM00387">
    <property type="entry name" value="HATPase_c"/>
    <property type="match status" value="1"/>
</dbReference>
<gene>
    <name evidence="9" type="ORF">ELS83_08140</name>
</gene>
<dbReference type="InterPro" id="IPR050736">
    <property type="entry name" value="Sensor_HK_Regulatory"/>
</dbReference>
<evidence type="ECO:0000313" key="10">
    <source>
        <dbReference type="Proteomes" id="UP000732105"/>
    </source>
</evidence>
<evidence type="ECO:0000259" key="8">
    <source>
        <dbReference type="PROSITE" id="PS50109"/>
    </source>
</evidence>
<protein>
    <recommendedName>
        <fullName evidence="2">histidine kinase</fullName>
        <ecNumber evidence="2">2.7.13.3</ecNumber>
    </recommendedName>
</protein>
<evidence type="ECO:0000313" key="9">
    <source>
        <dbReference type="EMBL" id="NOU59788.1"/>
    </source>
</evidence>
<keyword evidence="5 9" id="KW-0418">Kinase</keyword>
<dbReference type="Gene3D" id="3.30.565.10">
    <property type="entry name" value="Histidine kinase-like ATPase, C-terminal domain"/>
    <property type="match status" value="1"/>
</dbReference>
<dbReference type="CDD" id="cd00082">
    <property type="entry name" value="HisKA"/>
    <property type="match status" value="1"/>
</dbReference>
<dbReference type="Pfam" id="PF00512">
    <property type="entry name" value="HisKA"/>
    <property type="match status" value="1"/>
</dbReference>
<accession>A0ABX1WUK4</accession>
<dbReference type="GO" id="GO:0016301">
    <property type="term" value="F:kinase activity"/>
    <property type="evidence" value="ECO:0007669"/>
    <property type="project" value="UniProtKB-KW"/>
</dbReference>
<dbReference type="Gene3D" id="1.10.287.130">
    <property type="match status" value="1"/>
</dbReference>
<evidence type="ECO:0000256" key="2">
    <source>
        <dbReference type="ARBA" id="ARBA00012438"/>
    </source>
</evidence>
<dbReference type="InterPro" id="IPR036890">
    <property type="entry name" value="HATPase_C_sf"/>
</dbReference>
<keyword evidence="7" id="KW-0175">Coiled coil</keyword>
<sequence>MSNINRIIQGWQHEIASVISNEELVYIILLNDNEEILYLNDSMSQLLGKNRLQAFINPNIRTLLELDTDPNPIFVGYITIGDLQTVNTSLYAHVYRKKDEILILAGAKVLELLDQNKQMAELNREVNTLQRDLILKNHELEETLNQLHESNQKLEELNNNKDLFLSILAHDLKSPFNSLLGFSSLLVDDLDTLDQESIQKYAKIINEISTQSYHLLEDILNWQNSNSGKIPYTPKSFALAEILTPIYKQVKSRASEKNIHLDILHHSQDFVYADYDMLSVILRNLIANAIKFTSTGGRVSMNIEQKQKHMEFRISDTGIGMTEKEVQRIVGSSEIKSKAGTKNEKGTGLGLLMCKEFITRHGGEFEINSTPGEGSTIIFRLPQRSN</sequence>
<comment type="caution">
    <text evidence="9">The sequence shown here is derived from an EMBL/GenBank/DDBJ whole genome shotgun (WGS) entry which is preliminary data.</text>
</comment>
<dbReference type="Proteomes" id="UP000732105">
    <property type="component" value="Unassembled WGS sequence"/>
</dbReference>
<dbReference type="InterPro" id="IPR003661">
    <property type="entry name" value="HisK_dim/P_dom"/>
</dbReference>
<keyword evidence="4" id="KW-0808">Transferase</keyword>
<evidence type="ECO:0000256" key="7">
    <source>
        <dbReference type="SAM" id="Coils"/>
    </source>
</evidence>
<keyword evidence="6" id="KW-0902">Two-component regulatory system</keyword>
<dbReference type="PRINTS" id="PR00344">
    <property type="entry name" value="BCTRLSENSOR"/>
</dbReference>
<evidence type="ECO:0000256" key="1">
    <source>
        <dbReference type="ARBA" id="ARBA00000085"/>
    </source>
</evidence>
<evidence type="ECO:0000256" key="4">
    <source>
        <dbReference type="ARBA" id="ARBA00022679"/>
    </source>
</evidence>
<dbReference type="RefSeq" id="WP_171595058.1">
    <property type="nucleotide sequence ID" value="NZ_RZNH01000010.1"/>
</dbReference>
<reference evidence="9 10" key="1">
    <citation type="submission" date="2018-12" db="EMBL/GenBank/DDBJ databases">
        <title>Marinifilum JC070 sp. nov., a marine bacterium isolated from Yongle Blue Hole in the South China Sea.</title>
        <authorList>
            <person name="Fu T."/>
        </authorList>
    </citation>
    <scope>NUCLEOTIDE SEQUENCE [LARGE SCALE GENOMIC DNA]</scope>
    <source>
        <strain evidence="9 10">JC070</strain>
    </source>
</reference>
<keyword evidence="10" id="KW-1185">Reference proteome</keyword>
<dbReference type="InterPro" id="IPR004358">
    <property type="entry name" value="Sig_transdc_His_kin-like_C"/>
</dbReference>
<dbReference type="PANTHER" id="PTHR43711:SF1">
    <property type="entry name" value="HISTIDINE KINASE 1"/>
    <property type="match status" value="1"/>
</dbReference>
<dbReference type="Pfam" id="PF02518">
    <property type="entry name" value="HATPase_c"/>
    <property type="match status" value="1"/>
</dbReference>
<dbReference type="SUPFAM" id="SSF47384">
    <property type="entry name" value="Homodimeric domain of signal transducing histidine kinase"/>
    <property type="match status" value="1"/>
</dbReference>